<evidence type="ECO:0008006" key="4">
    <source>
        <dbReference type="Google" id="ProtNLM"/>
    </source>
</evidence>
<dbReference type="RefSeq" id="WP_068346829.1">
    <property type="nucleotide sequence ID" value="NZ_JFHK01000005.1"/>
</dbReference>
<evidence type="ECO:0000313" key="2">
    <source>
        <dbReference type="EMBL" id="OAA31042.1"/>
    </source>
</evidence>
<organism evidence="2 3">
    <name type="scientific">Kosmotoga arenicorallina S304</name>
    <dbReference type="NCBI Taxonomy" id="1453497"/>
    <lineage>
        <taxon>Bacteria</taxon>
        <taxon>Thermotogati</taxon>
        <taxon>Thermotogota</taxon>
        <taxon>Thermotogae</taxon>
        <taxon>Kosmotogales</taxon>
        <taxon>Kosmotogaceae</taxon>
        <taxon>Kosmotoga</taxon>
    </lineage>
</organism>
<accession>A0A176K1L6</accession>
<gene>
    <name evidence="2" type="ORF">AT15_08695</name>
</gene>
<dbReference type="AlphaFoldDB" id="A0A176K1L6"/>
<keyword evidence="1" id="KW-1133">Transmembrane helix</keyword>
<dbReference type="PATRIC" id="fig|1453497.3.peg.1722"/>
<keyword evidence="3" id="KW-1185">Reference proteome</keyword>
<reference evidence="2 3" key="1">
    <citation type="submission" date="2014-02" db="EMBL/GenBank/DDBJ databases">
        <title>Kosmotoga genome sequencing.</title>
        <authorList>
            <person name="Pollo S.M."/>
            <person name="Charchuk R."/>
            <person name="Nesbo C.L."/>
        </authorList>
    </citation>
    <scope>NUCLEOTIDE SEQUENCE [LARGE SCALE GENOMIC DNA]</scope>
    <source>
        <strain evidence="2 3">S304</strain>
    </source>
</reference>
<evidence type="ECO:0000256" key="1">
    <source>
        <dbReference type="SAM" id="Phobius"/>
    </source>
</evidence>
<evidence type="ECO:0000313" key="3">
    <source>
        <dbReference type="Proteomes" id="UP000077339"/>
    </source>
</evidence>
<name>A0A176K1L6_9BACT</name>
<protein>
    <recommendedName>
        <fullName evidence="4">Type II secretion system protein GspG C-terminal domain-containing protein</fullName>
    </recommendedName>
</protein>
<sequence>MKIQKRIETYLLIITFLLAIISGLMLFDIAINPLLKSYFANQTQREEALQQSREVLKELSRLEFSIKGFYYLKSVLPLNIEELDEKTKYNYLFDYDDNGDTYNVKIRGNISLNTTKKLMEEFNLTGKLYSTDKGFLYIFTIKKVY</sequence>
<feature type="transmembrane region" description="Helical" evidence="1">
    <location>
        <begin position="12"/>
        <end position="35"/>
    </location>
</feature>
<proteinExistence type="predicted"/>
<dbReference type="Proteomes" id="UP000077339">
    <property type="component" value="Unassembled WGS sequence"/>
</dbReference>
<comment type="caution">
    <text evidence="2">The sequence shown here is derived from an EMBL/GenBank/DDBJ whole genome shotgun (WGS) entry which is preliminary data.</text>
</comment>
<keyword evidence="1" id="KW-0472">Membrane</keyword>
<keyword evidence="1" id="KW-0812">Transmembrane</keyword>
<dbReference type="EMBL" id="JFHK01000005">
    <property type="protein sequence ID" value="OAA31042.1"/>
    <property type="molecule type" value="Genomic_DNA"/>
</dbReference>
<dbReference type="OrthoDB" id="9840445at2"/>